<feature type="region of interest" description="Disordered" evidence="2">
    <location>
        <begin position="26"/>
        <end position="47"/>
    </location>
</feature>
<dbReference type="PANTHER" id="PTHR35890">
    <property type="match status" value="1"/>
</dbReference>
<dbReference type="PROSITE" id="PS51257">
    <property type="entry name" value="PROKAR_LIPOPROTEIN"/>
    <property type="match status" value="1"/>
</dbReference>
<feature type="chain" id="PRO_5022209776" evidence="3">
    <location>
        <begin position="24"/>
        <end position="182"/>
    </location>
</feature>
<comment type="similarity">
    <text evidence="1">Belongs to the protease inhibitor I11 (ecotin) family.</text>
</comment>
<dbReference type="SUPFAM" id="SSF49772">
    <property type="entry name" value="Ecotin, trypsin inhibitor"/>
    <property type="match status" value="1"/>
</dbReference>
<dbReference type="PANTHER" id="PTHR35890:SF3">
    <property type="entry name" value="ECOTIN"/>
    <property type="match status" value="1"/>
</dbReference>
<dbReference type="PIRSF" id="PIRSF006865">
    <property type="entry name" value="Prot_inh_ecotin"/>
    <property type="match status" value="1"/>
</dbReference>
<feature type="signal peptide" evidence="3">
    <location>
        <begin position="1"/>
        <end position="23"/>
    </location>
</feature>
<dbReference type="InterPro" id="IPR005658">
    <property type="entry name" value="Prot_inh_ecotin"/>
</dbReference>
<dbReference type="InterPro" id="IPR036198">
    <property type="entry name" value="Ecotin_sf"/>
</dbReference>
<protein>
    <submittedName>
        <fullName evidence="4">Ecotin</fullName>
    </submittedName>
</protein>
<evidence type="ECO:0000313" key="5">
    <source>
        <dbReference type="Proteomes" id="UP000315750"/>
    </source>
</evidence>
<keyword evidence="3" id="KW-0732">Signal</keyword>
<dbReference type="KEGG" id="amuc:Pan181_02720"/>
<dbReference type="AlphaFoldDB" id="A0A518AHA1"/>
<accession>A0A518AHA1</accession>
<reference evidence="4 5" key="1">
    <citation type="submission" date="2019-02" db="EMBL/GenBank/DDBJ databases">
        <title>Deep-cultivation of Planctomycetes and their phenomic and genomic characterization uncovers novel biology.</title>
        <authorList>
            <person name="Wiegand S."/>
            <person name="Jogler M."/>
            <person name="Boedeker C."/>
            <person name="Pinto D."/>
            <person name="Vollmers J."/>
            <person name="Rivas-Marin E."/>
            <person name="Kohn T."/>
            <person name="Peeters S.H."/>
            <person name="Heuer A."/>
            <person name="Rast P."/>
            <person name="Oberbeckmann S."/>
            <person name="Bunk B."/>
            <person name="Jeske O."/>
            <person name="Meyerdierks A."/>
            <person name="Storesund J.E."/>
            <person name="Kallscheuer N."/>
            <person name="Luecker S."/>
            <person name="Lage O.M."/>
            <person name="Pohl T."/>
            <person name="Merkel B.J."/>
            <person name="Hornburger P."/>
            <person name="Mueller R.-W."/>
            <person name="Bruemmer F."/>
            <person name="Labrenz M."/>
            <person name="Spormann A.M."/>
            <person name="Op den Camp H."/>
            <person name="Overmann J."/>
            <person name="Amann R."/>
            <person name="Jetten M.S.M."/>
            <person name="Mascher T."/>
            <person name="Medema M.H."/>
            <person name="Devos D.P."/>
            <person name="Kaster A.-K."/>
            <person name="Ovreas L."/>
            <person name="Rohde M."/>
            <person name="Galperin M.Y."/>
            <person name="Jogler C."/>
        </authorList>
    </citation>
    <scope>NUCLEOTIDE SEQUENCE [LARGE SCALE GENOMIC DNA]</scope>
    <source>
        <strain evidence="4 5">Pan181</strain>
    </source>
</reference>
<sequence precursor="true">MLRHLGLPALSLTLLMFTACAMADDTPADEAPSTAESAKAEPAEAEKYVEKFPAPPEGMERYVILLPEKSRDEEGDFRVELIVGKNMMTDGVNRTWFGGEIRETNLEGWGFTYYEYPRWGRMAMTRMAPLPGTPQVEKFVTAPAKMIRYNSRVPVVVYVPEGGEVRYRIWSASETTEVAEQR</sequence>
<dbReference type="RefSeq" id="WP_145245118.1">
    <property type="nucleotide sequence ID" value="NZ_CP036278.1"/>
</dbReference>
<evidence type="ECO:0000313" key="4">
    <source>
        <dbReference type="EMBL" id="QDU54092.1"/>
    </source>
</evidence>
<organism evidence="4 5">
    <name type="scientific">Aeoliella mucimassa</name>
    <dbReference type="NCBI Taxonomy" id="2527972"/>
    <lineage>
        <taxon>Bacteria</taxon>
        <taxon>Pseudomonadati</taxon>
        <taxon>Planctomycetota</taxon>
        <taxon>Planctomycetia</taxon>
        <taxon>Pirellulales</taxon>
        <taxon>Lacipirellulaceae</taxon>
        <taxon>Aeoliella</taxon>
    </lineage>
</organism>
<evidence type="ECO:0000256" key="2">
    <source>
        <dbReference type="SAM" id="MobiDB-lite"/>
    </source>
</evidence>
<dbReference type="Pfam" id="PF03974">
    <property type="entry name" value="Ecotin"/>
    <property type="match status" value="1"/>
</dbReference>
<feature type="compositionally biased region" description="Basic and acidic residues" evidence="2">
    <location>
        <begin position="38"/>
        <end position="47"/>
    </location>
</feature>
<evidence type="ECO:0000256" key="1">
    <source>
        <dbReference type="ARBA" id="ARBA00010558"/>
    </source>
</evidence>
<evidence type="ECO:0000256" key="3">
    <source>
        <dbReference type="SAM" id="SignalP"/>
    </source>
</evidence>
<gene>
    <name evidence="4" type="primary">eco</name>
    <name evidence="4" type="ORF">Pan181_02720</name>
</gene>
<dbReference type="GO" id="GO:0004867">
    <property type="term" value="F:serine-type endopeptidase inhibitor activity"/>
    <property type="evidence" value="ECO:0007669"/>
    <property type="project" value="InterPro"/>
</dbReference>
<dbReference type="OrthoDB" id="997196at2"/>
<dbReference type="Proteomes" id="UP000315750">
    <property type="component" value="Chromosome"/>
</dbReference>
<keyword evidence="5" id="KW-1185">Reference proteome</keyword>
<name>A0A518AHA1_9BACT</name>
<proteinExistence type="inferred from homology"/>
<dbReference type="EMBL" id="CP036278">
    <property type="protein sequence ID" value="QDU54092.1"/>
    <property type="molecule type" value="Genomic_DNA"/>
</dbReference>
<dbReference type="Gene3D" id="2.60.40.550">
    <property type="entry name" value="Ecotin"/>
    <property type="match status" value="1"/>
</dbReference>